<dbReference type="Pfam" id="PF00530">
    <property type="entry name" value="SRCR"/>
    <property type="match status" value="1"/>
</dbReference>
<dbReference type="Gene3D" id="3.10.250.10">
    <property type="entry name" value="SRCR-like domain"/>
    <property type="match status" value="1"/>
</dbReference>
<feature type="domain" description="SRCR" evidence="4">
    <location>
        <begin position="67"/>
        <end position="172"/>
    </location>
</feature>
<keyword evidence="3" id="KW-0812">Transmembrane</keyword>
<keyword evidence="6" id="KW-1185">Reference proteome</keyword>
<organism evidence="5 6">
    <name type="scientific">Mytilus edulis</name>
    <name type="common">Blue mussel</name>
    <dbReference type="NCBI Taxonomy" id="6550"/>
    <lineage>
        <taxon>Eukaryota</taxon>
        <taxon>Metazoa</taxon>
        <taxon>Spiralia</taxon>
        <taxon>Lophotrochozoa</taxon>
        <taxon>Mollusca</taxon>
        <taxon>Bivalvia</taxon>
        <taxon>Autobranchia</taxon>
        <taxon>Pteriomorphia</taxon>
        <taxon>Mytilida</taxon>
        <taxon>Mytiloidea</taxon>
        <taxon>Mytilidae</taxon>
        <taxon>Mytilinae</taxon>
        <taxon>Mytilus</taxon>
    </lineage>
</organism>
<reference evidence="5" key="1">
    <citation type="submission" date="2021-03" db="EMBL/GenBank/DDBJ databases">
        <authorList>
            <person name="Bekaert M."/>
        </authorList>
    </citation>
    <scope>NUCLEOTIDE SEQUENCE</scope>
</reference>
<comment type="caution">
    <text evidence="2">Lacks conserved residue(s) required for the propagation of feature annotation.</text>
</comment>
<accession>A0A8S3SL07</accession>
<dbReference type="GO" id="GO:0016020">
    <property type="term" value="C:membrane"/>
    <property type="evidence" value="ECO:0007669"/>
    <property type="project" value="InterPro"/>
</dbReference>
<proteinExistence type="predicted"/>
<dbReference type="PROSITE" id="PS50287">
    <property type="entry name" value="SRCR_2"/>
    <property type="match status" value="1"/>
</dbReference>
<keyword evidence="3" id="KW-0472">Membrane</keyword>
<name>A0A8S3SL07_MYTED</name>
<sequence>MPGCKNNNRICHSNIDSYYQRPLSDKIIVHFQSEFCPKKVANLHQDALKVKFECDSPSDPEVTESILGTSSGDQRAVLDLDDNHRVVIYQHSLNRKLYLCSLGWDDNDAKVLCKSLNKTLIGNAKFVEKLSEIPTHPYSMHCDGHESSLLACNFTEDENGCNKTTVAGAVCSQGTGIPAEGVTNPSSNKLSSVKSGFPTLEVALGVPLGIICMICISVAVVLIRRRSVQRNLVIENAEDRTRTGKTSRIQETGLYECTNVTDRSSDHTYDPLNLKN</sequence>
<keyword evidence="3" id="KW-1133">Transmembrane helix</keyword>
<evidence type="ECO:0000256" key="3">
    <source>
        <dbReference type="SAM" id="Phobius"/>
    </source>
</evidence>
<dbReference type="EMBL" id="CAJPWZ010001627">
    <property type="protein sequence ID" value="CAG2219304.1"/>
    <property type="molecule type" value="Genomic_DNA"/>
</dbReference>
<dbReference type="InterPro" id="IPR036772">
    <property type="entry name" value="SRCR-like_dom_sf"/>
</dbReference>
<dbReference type="SMART" id="SM00202">
    <property type="entry name" value="SR"/>
    <property type="match status" value="1"/>
</dbReference>
<evidence type="ECO:0000259" key="4">
    <source>
        <dbReference type="PROSITE" id="PS50287"/>
    </source>
</evidence>
<dbReference type="Proteomes" id="UP000683360">
    <property type="component" value="Unassembled WGS sequence"/>
</dbReference>
<gene>
    <name evidence="5" type="ORF">MEDL_32858</name>
</gene>
<feature type="disulfide bond" evidence="2">
    <location>
        <begin position="142"/>
        <end position="152"/>
    </location>
</feature>
<evidence type="ECO:0000256" key="1">
    <source>
        <dbReference type="ARBA" id="ARBA00023157"/>
    </source>
</evidence>
<evidence type="ECO:0000256" key="2">
    <source>
        <dbReference type="PROSITE-ProRule" id="PRU00196"/>
    </source>
</evidence>
<dbReference type="SUPFAM" id="SSF56487">
    <property type="entry name" value="SRCR-like"/>
    <property type="match status" value="1"/>
</dbReference>
<feature type="transmembrane region" description="Helical" evidence="3">
    <location>
        <begin position="202"/>
        <end position="223"/>
    </location>
</feature>
<protein>
    <recommendedName>
        <fullName evidence="4">SRCR domain-containing protein</fullName>
    </recommendedName>
</protein>
<dbReference type="AlphaFoldDB" id="A0A8S3SL07"/>
<dbReference type="InterPro" id="IPR001190">
    <property type="entry name" value="SRCR"/>
</dbReference>
<evidence type="ECO:0000313" key="6">
    <source>
        <dbReference type="Proteomes" id="UP000683360"/>
    </source>
</evidence>
<evidence type="ECO:0000313" key="5">
    <source>
        <dbReference type="EMBL" id="CAG2219304.1"/>
    </source>
</evidence>
<keyword evidence="1 2" id="KW-1015">Disulfide bond</keyword>
<comment type="caution">
    <text evidence="5">The sequence shown here is derived from an EMBL/GenBank/DDBJ whole genome shotgun (WGS) entry which is preliminary data.</text>
</comment>